<dbReference type="PROSITE" id="PS00061">
    <property type="entry name" value="ADH_SHORT"/>
    <property type="match status" value="1"/>
</dbReference>
<dbReference type="GO" id="GO:0048038">
    <property type="term" value="F:quinone binding"/>
    <property type="evidence" value="ECO:0007669"/>
    <property type="project" value="TreeGrafter"/>
</dbReference>
<dbReference type="PANTHER" id="PTHR42760:SF133">
    <property type="entry name" value="3-OXOACYL-[ACYL-CARRIER-PROTEIN] REDUCTASE"/>
    <property type="match status" value="1"/>
</dbReference>
<accession>A0A239M528</accession>
<evidence type="ECO:0000259" key="3">
    <source>
        <dbReference type="SMART" id="SM00822"/>
    </source>
</evidence>
<dbReference type="SMART" id="SM00822">
    <property type="entry name" value="PKS_KR"/>
    <property type="match status" value="1"/>
</dbReference>
<keyword evidence="5" id="KW-1185">Reference proteome</keyword>
<dbReference type="InterPro" id="IPR036291">
    <property type="entry name" value="NAD(P)-bd_dom_sf"/>
</dbReference>
<dbReference type="GO" id="GO:0016616">
    <property type="term" value="F:oxidoreductase activity, acting on the CH-OH group of donors, NAD or NADP as acceptor"/>
    <property type="evidence" value="ECO:0007669"/>
    <property type="project" value="UniProtKB-ARBA"/>
</dbReference>
<dbReference type="InterPro" id="IPR002347">
    <property type="entry name" value="SDR_fam"/>
</dbReference>
<dbReference type="RefSeq" id="WP_089227420.1">
    <property type="nucleotide sequence ID" value="NZ_FZOF01000022.1"/>
</dbReference>
<dbReference type="EMBL" id="FZOF01000022">
    <property type="protein sequence ID" value="SNT37741.1"/>
    <property type="molecule type" value="Genomic_DNA"/>
</dbReference>
<gene>
    <name evidence="4" type="ORF">SAMN05216252_122181</name>
</gene>
<evidence type="ECO:0000256" key="1">
    <source>
        <dbReference type="ARBA" id="ARBA00006484"/>
    </source>
</evidence>
<dbReference type="PRINTS" id="PR00081">
    <property type="entry name" value="GDHRDH"/>
</dbReference>
<comment type="similarity">
    <text evidence="1">Belongs to the short-chain dehydrogenases/reductases (SDR) family.</text>
</comment>
<name>A0A239M528_9ACTN</name>
<evidence type="ECO:0000256" key="2">
    <source>
        <dbReference type="ARBA" id="ARBA00023002"/>
    </source>
</evidence>
<dbReference type="FunFam" id="3.40.50.720:FF:000084">
    <property type="entry name" value="Short-chain dehydrogenase reductase"/>
    <property type="match status" value="1"/>
</dbReference>
<dbReference type="InterPro" id="IPR057326">
    <property type="entry name" value="KR_dom"/>
</dbReference>
<dbReference type="SUPFAM" id="SSF51735">
    <property type="entry name" value="NAD(P)-binding Rossmann-fold domains"/>
    <property type="match status" value="1"/>
</dbReference>
<proteinExistence type="inferred from homology"/>
<dbReference type="Proteomes" id="UP000198280">
    <property type="component" value="Unassembled WGS sequence"/>
</dbReference>
<protein>
    <submittedName>
        <fullName evidence="4">NAD(P)-dependent dehydrogenase, short-chain alcohol dehydrogenase family</fullName>
    </submittedName>
</protein>
<evidence type="ECO:0000313" key="4">
    <source>
        <dbReference type="EMBL" id="SNT37741.1"/>
    </source>
</evidence>
<dbReference type="InterPro" id="IPR020904">
    <property type="entry name" value="Sc_DH/Rdtase_CS"/>
</dbReference>
<dbReference type="CDD" id="cd05233">
    <property type="entry name" value="SDR_c"/>
    <property type="match status" value="1"/>
</dbReference>
<evidence type="ECO:0000313" key="5">
    <source>
        <dbReference type="Proteomes" id="UP000198280"/>
    </source>
</evidence>
<dbReference type="OrthoDB" id="9803333at2"/>
<dbReference type="GO" id="GO:0006633">
    <property type="term" value="P:fatty acid biosynthetic process"/>
    <property type="evidence" value="ECO:0007669"/>
    <property type="project" value="TreeGrafter"/>
</dbReference>
<keyword evidence="2" id="KW-0560">Oxidoreductase</keyword>
<reference evidence="4 5" key="1">
    <citation type="submission" date="2017-06" db="EMBL/GenBank/DDBJ databases">
        <authorList>
            <person name="Kim H.J."/>
            <person name="Triplett B.A."/>
        </authorList>
    </citation>
    <scope>NUCLEOTIDE SEQUENCE [LARGE SCALE GENOMIC DNA]</scope>
    <source>
        <strain evidence="4 5">CGMCC 4.1858</strain>
    </source>
</reference>
<dbReference type="Gene3D" id="3.40.50.720">
    <property type="entry name" value="NAD(P)-binding Rossmann-like Domain"/>
    <property type="match status" value="1"/>
</dbReference>
<dbReference type="AlphaFoldDB" id="A0A239M528"/>
<dbReference type="Pfam" id="PF13561">
    <property type="entry name" value="adh_short_C2"/>
    <property type="match status" value="1"/>
</dbReference>
<feature type="domain" description="Ketoreductase" evidence="3">
    <location>
        <begin position="7"/>
        <end position="182"/>
    </location>
</feature>
<sequence>MGRFDGKTAVVTGGTSGIGLAAAERLAAEGAHVFLTGRREPEVRAAVSAIGPDRATGLRGDVAVPADLDRLYAQVEAAGRRIDVLFANAGGGRMARLEEVTEQDFDDTFGANVKGVLFTVQKALPLLNDGASVILTGSTAGSGGAEAFTVYSASKAAVRSFARTWANELKGRAIRVNTLSPGPVETPGIHTLAPGPDEDGRLLDALVAAVPLGRLGRPEEVAGVVAFLASDESTFVTGVELFVDGGQQQV</sequence>
<organism evidence="4 5">
    <name type="scientific">Actinacidiphila glaucinigra</name>
    <dbReference type="NCBI Taxonomy" id="235986"/>
    <lineage>
        <taxon>Bacteria</taxon>
        <taxon>Bacillati</taxon>
        <taxon>Actinomycetota</taxon>
        <taxon>Actinomycetes</taxon>
        <taxon>Kitasatosporales</taxon>
        <taxon>Streptomycetaceae</taxon>
        <taxon>Actinacidiphila</taxon>
    </lineage>
</organism>
<dbReference type="PANTHER" id="PTHR42760">
    <property type="entry name" value="SHORT-CHAIN DEHYDROGENASES/REDUCTASES FAMILY MEMBER"/>
    <property type="match status" value="1"/>
</dbReference>